<comment type="similarity">
    <text evidence="1">Belongs to the universal stress protein A family.</text>
</comment>
<reference evidence="4 5" key="1">
    <citation type="submission" date="2022-06" db="EMBL/GenBank/DDBJ databases">
        <title>Haloarcula sp. a new haloarchaeum isolate from saline soil.</title>
        <authorList>
            <person name="Strakova D."/>
            <person name="Galisteo C."/>
            <person name="Sanchez-Porro C."/>
            <person name="Ventosa A."/>
        </authorList>
    </citation>
    <scope>NUCLEOTIDE SEQUENCE [LARGE SCALE GENOMIC DNA]</scope>
    <source>
        <strain evidence="4 5">S1CR25-12</strain>
    </source>
</reference>
<evidence type="ECO:0000256" key="1">
    <source>
        <dbReference type="ARBA" id="ARBA00008791"/>
    </source>
</evidence>
<comment type="caution">
    <text evidence="4">The sequence shown here is derived from an EMBL/GenBank/DDBJ whole genome shotgun (WGS) entry which is preliminary data.</text>
</comment>
<sequence length="140" mass="14988">MYDNILVPTDGSDHAARGVDHGLDLAAAHDARLHVLFVVDESVYGTTPAFSSYEAFLEDIEERAEELTEAVVEEATERGIDATMSVLRGVPHDTICDYAEEADIDVIVMGKRGAAGVEAPHFGSVTNRVLRGAPVPVVPV</sequence>
<feature type="domain" description="UspA" evidence="3">
    <location>
        <begin position="1"/>
        <end position="138"/>
    </location>
</feature>
<gene>
    <name evidence="4" type="ORF">NDI56_13810</name>
</gene>
<dbReference type="EMBL" id="JAMQON010000004">
    <property type="protein sequence ID" value="MDS0260476.1"/>
    <property type="molecule type" value="Genomic_DNA"/>
</dbReference>
<dbReference type="InterPro" id="IPR014729">
    <property type="entry name" value="Rossmann-like_a/b/a_fold"/>
</dbReference>
<protein>
    <submittedName>
        <fullName evidence="4">Universal stress protein</fullName>
    </submittedName>
</protein>
<dbReference type="CDD" id="cd00293">
    <property type="entry name" value="USP-like"/>
    <property type="match status" value="1"/>
</dbReference>
<dbReference type="Gene3D" id="3.40.50.620">
    <property type="entry name" value="HUPs"/>
    <property type="match status" value="1"/>
</dbReference>
<dbReference type="PRINTS" id="PR01438">
    <property type="entry name" value="UNVRSLSTRESS"/>
</dbReference>
<keyword evidence="5" id="KW-1185">Reference proteome</keyword>
<dbReference type="SUPFAM" id="SSF52402">
    <property type="entry name" value="Adenine nucleotide alpha hydrolases-like"/>
    <property type="match status" value="1"/>
</dbReference>
<organism evidence="4 5">
    <name type="scientific">Haloarcula saliterrae</name>
    <dbReference type="NCBI Taxonomy" id="2950534"/>
    <lineage>
        <taxon>Archaea</taxon>
        <taxon>Methanobacteriati</taxon>
        <taxon>Methanobacteriota</taxon>
        <taxon>Stenosarchaea group</taxon>
        <taxon>Halobacteria</taxon>
        <taxon>Halobacteriales</taxon>
        <taxon>Haloarculaceae</taxon>
        <taxon>Haloarcula</taxon>
    </lineage>
</organism>
<dbReference type="Pfam" id="PF00582">
    <property type="entry name" value="Usp"/>
    <property type="match status" value="1"/>
</dbReference>
<evidence type="ECO:0000313" key="5">
    <source>
        <dbReference type="Proteomes" id="UP001259659"/>
    </source>
</evidence>
<evidence type="ECO:0000256" key="2">
    <source>
        <dbReference type="SAM" id="Coils"/>
    </source>
</evidence>
<evidence type="ECO:0000313" key="4">
    <source>
        <dbReference type="EMBL" id="MDS0260476.1"/>
    </source>
</evidence>
<dbReference type="InterPro" id="IPR006015">
    <property type="entry name" value="Universal_stress_UspA"/>
</dbReference>
<dbReference type="InterPro" id="IPR006016">
    <property type="entry name" value="UspA"/>
</dbReference>
<dbReference type="Proteomes" id="UP001259659">
    <property type="component" value="Unassembled WGS sequence"/>
</dbReference>
<evidence type="ECO:0000259" key="3">
    <source>
        <dbReference type="Pfam" id="PF00582"/>
    </source>
</evidence>
<accession>A0ABU2FFA0</accession>
<dbReference type="PANTHER" id="PTHR46268:SF6">
    <property type="entry name" value="UNIVERSAL STRESS PROTEIN UP12"/>
    <property type="match status" value="1"/>
</dbReference>
<keyword evidence="2" id="KW-0175">Coiled coil</keyword>
<name>A0ABU2FFA0_9EURY</name>
<dbReference type="PANTHER" id="PTHR46268">
    <property type="entry name" value="STRESS RESPONSE PROTEIN NHAX"/>
    <property type="match status" value="1"/>
</dbReference>
<feature type="coiled-coil region" evidence="2">
    <location>
        <begin position="50"/>
        <end position="77"/>
    </location>
</feature>
<proteinExistence type="inferred from homology"/>
<dbReference type="RefSeq" id="WP_310920152.1">
    <property type="nucleotide sequence ID" value="NZ_JAMQON010000004.1"/>
</dbReference>